<reference evidence="1 2" key="1">
    <citation type="submission" date="2020-04" db="EMBL/GenBank/DDBJ databases">
        <title>MicrobeNet Type strains.</title>
        <authorList>
            <person name="Nicholson A.C."/>
        </authorList>
    </citation>
    <scope>NUCLEOTIDE SEQUENCE [LARGE SCALE GENOMIC DNA]</scope>
    <source>
        <strain evidence="1 2">ATCC BAA-14</strain>
    </source>
</reference>
<name>A0A846WSH2_9ACTN</name>
<dbReference type="OMA" id="GSWFQYS"/>
<dbReference type="Gene3D" id="3.10.450.50">
    <property type="match status" value="1"/>
</dbReference>
<dbReference type="SUPFAM" id="SSF54427">
    <property type="entry name" value="NTF2-like"/>
    <property type="match status" value="1"/>
</dbReference>
<gene>
    <name evidence="1" type="ORF">HGA05_17260</name>
</gene>
<evidence type="ECO:0000313" key="1">
    <source>
        <dbReference type="EMBL" id="NKY03321.1"/>
    </source>
</evidence>
<proteinExistence type="predicted"/>
<dbReference type="EMBL" id="JAAXPC010000009">
    <property type="protein sequence ID" value="NKY03321.1"/>
    <property type="molecule type" value="Genomic_DNA"/>
</dbReference>
<comment type="caution">
    <text evidence="1">The sequence shown here is derived from an EMBL/GenBank/DDBJ whole genome shotgun (WGS) entry which is preliminary data.</text>
</comment>
<dbReference type="InterPro" id="IPR032710">
    <property type="entry name" value="NTF2-like_dom_sf"/>
</dbReference>
<accession>A0A846WSH2</accession>
<dbReference type="GeneID" id="90160779"/>
<dbReference type="RefSeq" id="WP_006368395.1">
    <property type="nucleotide sequence ID" value="NZ_CP073075.1"/>
</dbReference>
<dbReference type="Proteomes" id="UP000563898">
    <property type="component" value="Unassembled WGS sequence"/>
</dbReference>
<organism evidence="1 2">
    <name type="scientific">Gordonia polyisoprenivorans</name>
    <dbReference type="NCBI Taxonomy" id="84595"/>
    <lineage>
        <taxon>Bacteria</taxon>
        <taxon>Bacillati</taxon>
        <taxon>Actinomycetota</taxon>
        <taxon>Actinomycetes</taxon>
        <taxon>Mycobacteriales</taxon>
        <taxon>Gordoniaceae</taxon>
        <taxon>Gordonia</taxon>
    </lineage>
</organism>
<sequence>MSFDRNDFDSFWEDWLEINREAERRGDWGILADFYDEDATYGYTYAADDQYMNVGREEIRAGVLGLEMLGFQGWTYPYQSVIFDEKTGQAFGFWRQLTTFDGPNGTPYEIPGIGGSWFQYSGKRSWSWQRDMFDPGVAATTMMEIIKDGNNSPELDERMTIIAAGNIEYHSSLEDMRAPLWPVPRILH</sequence>
<evidence type="ECO:0000313" key="2">
    <source>
        <dbReference type="Proteomes" id="UP000563898"/>
    </source>
</evidence>
<protein>
    <submittedName>
        <fullName evidence="1">Nuclear transport factor 2 family protein</fullName>
    </submittedName>
</protein>
<dbReference type="AlphaFoldDB" id="A0A846WSH2"/>